<dbReference type="Pfam" id="PF00583">
    <property type="entry name" value="Acetyltransf_1"/>
    <property type="match status" value="2"/>
</dbReference>
<dbReference type="CDD" id="cd04301">
    <property type="entry name" value="NAT_SF"/>
    <property type="match status" value="2"/>
</dbReference>
<feature type="domain" description="N-acetyltransferase" evidence="3">
    <location>
        <begin position="2"/>
        <end position="154"/>
    </location>
</feature>
<dbReference type="OrthoDB" id="4228396at2"/>
<reference evidence="4 5" key="1">
    <citation type="submission" date="2016-09" db="EMBL/GenBank/DDBJ databases">
        <title>Genomic analysis reveals versatility of anaerobic energy metabolism of Geosporobacter ferrireducens IRF9 of phylum Firmicutes.</title>
        <authorList>
            <person name="Kim S.-J."/>
        </authorList>
    </citation>
    <scope>NUCLEOTIDE SEQUENCE [LARGE SCALE GENOMIC DNA]</scope>
    <source>
        <strain evidence="4 5">IRF9</strain>
    </source>
</reference>
<dbReference type="InterPro" id="IPR016181">
    <property type="entry name" value="Acyl_CoA_acyltransferase"/>
</dbReference>
<dbReference type="RefSeq" id="WP_069979523.1">
    <property type="nucleotide sequence ID" value="NZ_CP017269.1"/>
</dbReference>
<dbReference type="SUPFAM" id="SSF55729">
    <property type="entry name" value="Acyl-CoA N-acyltransferases (Nat)"/>
    <property type="match status" value="2"/>
</dbReference>
<dbReference type="EMBL" id="CP017269">
    <property type="protein sequence ID" value="AOT71557.1"/>
    <property type="molecule type" value="Genomic_DNA"/>
</dbReference>
<dbReference type="GO" id="GO:0016747">
    <property type="term" value="F:acyltransferase activity, transferring groups other than amino-acyl groups"/>
    <property type="evidence" value="ECO:0007669"/>
    <property type="project" value="InterPro"/>
</dbReference>
<dbReference type="KEGG" id="gfe:Gferi_19675"/>
<evidence type="ECO:0000259" key="3">
    <source>
        <dbReference type="PROSITE" id="PS51186"/>
    </source>
</evidence>
<dbReference type="AlphaFoldDB" id="A0A1D8GKW9"/>
<name>A0A1D8GKW9_9FIRM</name>
<feature type="domain" description="N-acetyltransferase" evidence="3">
    <location>
        <begin position="159"/>
        <end position="283"/>
    </location>
</feature>
<keyword evidence="1 4" id="KW-0808">Transferase</keyword>
<dbReference type="PROSITE" id="PS51186">
    <property type="entry name" value="GNAT"/>
    <property type="match status" value="2"/>
</dbReference>
<evidence type="ECO:0000256" key="2">
    <source>
        <dbReference type="ARBA" id="ARBA00023315"/>
    </source>
</evidence>
<keyword evidence="5" id="KW-1185">Reference proteome</keyword>
<sequence>MITYKQCTEVHIDAIYEAFQQGFSDYIIDIAMPKEAFVKRFFGPEGNHLKYSYIALDGQQPIGLILGGIKEYEGVKTLRCGTLCIHPGYRGQGVSQNLFERHKKTGIANRCKQLFLEVIIGNDRAIGFYKGLGYDKIYELSYYYHEAPLAIDKKGQLGYEIELIRMDEVKALQNRLQDIHINWQNDFDYIEKLENKVNHGIFKESVLIGAISMLPSGKIHFIWVDPRFRHQGIGRNLIGYGVKELKPEKLHISFPNNSNLQGFVKHTGFIKDSISQQEMYLVL</sequence>
<evidence type="ECO:0000256" key="1">
    <source>
        <dbReference type="ARBA" id="ARBA00022679"/>
    </source>
</evidence>
<dbReference type="InterPro" id="IPR000182">
    <property type="entry name" value="GNAT_dom"/>
</dbReference>
<accession>A0A1D8GKW9</accession>
<dbReference type="InterPro" id="IPR050680">
    <property type="entry name" value="YpeA/RimI_acetyltransf"/>
</dbReference>
<protein>
    <submittedName>
        <fullName evidence="4">GNAT family N-acetyltransferase</fullName>
    </submittedName>
</protein>
<evidence type="ECO:0000313" key="4">
    <source>
        <dbReference type="EMBL" id="AOT71557.1"/>
    </source>
</evidence>
<proteinExistence type="predicted"/>
<dbReference type="PANTHER" id="PTHR43420:SF44">
    <property type="entry name" value="ACETYLTRANSFERASE YPEA"/>
    <property type="match status" value="1"/>
</dbReference>
<keyword evidence="2" id="KW-0012">Acyltransferase</keyword>
<gene>
    <name evidence="4" type="ORF">Gferi_19675</name>
</gene>
<evidence type="ECO:0000313" key="5">
    <source>
        <dbReference type="Proteomes" id="UP000095743"/>
    </source>
</evidence>
<dbReference type="Proteomes" id="UP000095743">
    <property type="component" value="Chromosome"/>
</dbReference>
<dbReference type="Gene3D" id="3.40.630.30">
    <property type="match status" value="2"/>
</dbReference>
<dbReference type="PANTHER" id="PTHR43420">
    <property type="entry name" value="ACETYLTRANSFERASE"/>
    <property type="match status" value="1"/>
</dbReference>
<dbReference type="STRING" id="1424294.Gferi_19675"/>
<organism evidence="4 5">
    <name type="scientific">Geosporobacter ferrireducens</name>
    <dbReference type="NCBI Taxonomy" id="1424294"/>
    <lineage>
        <taxon>Bacteria</taxon>
        <taxon>Bacillati</taxon>
        <taxon>Bacillota</taxon>
        <taxon>Clostridia</taxon>
        <taxon>Peptostreptococcales</taxon>
        <taxon>Thermotaleaceae</taxon>
        <taxon>Geosporobacter</taxon>
    </lineage>
</organism>